<name>A0A2J6Q3J3_9HELO</name>
<protein>
    <submittedName>
        <fullName evidence="3">Uncharacterized protein</fullName>
    </submittedName>
</protein>
<dbReference type="EMBL" id="KZ613483">
    <property type="protein sequence ID" value="PMD20816.1"/>
    <property type="molecule type" value="Genomic_DNA"/>
</dbReference>
<keyword evidence="4" id="KW-1185">Reference proteome</keyword>
<sequence>MALQYMFLALLASLPAARSMPWPGPSQTAQSSCAKDGVQLPTPTEGPKNELVVQAARRDITVAPNTCGWVDGNSDKHPPVITHLRRSKRFATGPPPTAFLPTTPKRHRPAKKAARNVSSPAPVMSSPYTLRDIQIAGLTVSSPFKFDPDFY</sequence>
<gene>
    <name evidence="3" type="ORF">NA56DRAFT_689357</name>
</gene>
<reference evidence="3 4" key="1">
    <citation type="submission" date="2016-05" db="EMBL/GenBank/DDBJ databases">
        <title>A degradative enzymes factory behind the ericoid mycorrhizal symbiosis.</title>
        <authorList>
            <consortium name="DOE Joint Genome Institute"/>
            <person name="Martino E."/>
            <person name="Morin E."/>
            <person name="Grelet G."/>
            <person name="Kuo A."/>
            <person name="Kohler A."/>
            <person name="Daghino S."/>
            <person name="Barry K."/>
            <person name="Choi C."/>
            <person name="Cichocki N."/>
            <person name="Clum A."/>
            <person name="Copeland A."/>
            <person name="Hainaut M."/>
            <person name="Haridas S."/>
            <person name="Labutti K."/>
            <person name="Lindquist E."/>
            <person name="Lipzen A."/>
            <person name="Khouja H.-R."/>
            <person name="Murat C."/>
            <person name="Ohm R."/>
            <person name="Olson A."/>
            <person name="Spatafora J."/>
            <person name="Veneault-Fourrey C."/>
            <person name="Henrissat B."/>
            <person name="Grigoriev I."/>
            <person name="Martin F."/>
            <person name="Perotto S."/>
        </authorList>
    </citation>
    <scope>NUCLEOTIDE SEQUENCE [LARGE SCALE GENOMIC DNA]</scope>
    <source>
        <strain evidence="3 4">UAMH 7357</strain>
    </source>
</reference>
<feature type="chain" id="PRO_5014435736" evidence="2">
    <location>
        <begin position="20"/>
        <end position="151"/>
    </location>
</feature>
<organism evidence="3 4">
    <name type="scientific">Hyaloscypha hepaticicola</name>
    <dbReference type="NCBI Taxonomy" id="2082293"/>
    <lineage>
        <taxon>Eukaryota</taxon>
        <taxon>Fungi</taxon>
        <taxon>Dikarya</taxon>
        <taxon>Ascomycota</taxon>
        <taxon>Pezizomycotina</taxon>
        <taxon>Leotiomycetes</taxon>
        <taxon>Helotiales</taxon>
        <taxon>Hyaloscyphaceae</taxon>
        <taxon>Hyaloscypha</taxon>
    </lineage>
</organism>
<evidence type="ECO:0000313" key="3">
    <source>
        <dbReference type="EMBL" id="PMD20816.1"/>
    </source>
</evidence>
<evidence type="ECO:0000256" key="1">
    <source>
        <dbReference type="SAM" id="MobiDB-lite"/>
    </source>
</evidence>
<evidence type="ECO:0000313" key="4">
    <source>
        <dbReference type="Proteomes" id="UP000235672"/>
    </source>
</evidence>
<evidence type="ECO:0000256" key="2">
    <source>
        <dbReference type="SAM" id="SignalP"/>
    </source>
</evidence>
<keyword evidence="2" id="KW-0732">Signal</keyword>
<feature type="signal peptide" evidence="2">
    <location>
        <begin position="1"/>
        <end position="19"/>
    </location>
</feature>
<accession>A0A2J6Q3J3</accession>
<proteinExistence type="predicted"/>
<feature type="region of interest" description="Disordered" evidence="1">
    <location>
        <begin position="86"/>
        <end position="123"/>
    </location>
</feature>
<feature type="region of interest" description="Disordered" evidence="1">
    <location>
        <begin position="20"/>
        <end position="46"/>
    </location>
</feature>
<dbReference type="AlphaFoldDB" id="A0A2J6Q3J3"/>
<dbReference type="Proteomes" id="UP000235672">
    <property type="component" value="Unassembled WGS sequence"/>
</dbReference>
<dbReference type="OrthoDB" id="5347452at2759"/>
<feature type="compositionally biased region" description="Basic residues" evidence="1">
    <location>
        <begin position="104"/>
        <end position="114"/>
    </location>
</feature>